<dbReference type="Proteomes" id="UP001056778">
    <property type="component" value="Chromosome 2"/>
</dbReference>
<name>A0ACB9TKE1_HOLOL</name>
<keyword evidence="2" id="KW-1185">Reference proteome</keyword>
<reference evidence="1" key="1">
    <citation type="submission" date="2022-04" db="EMBL/GenBank/DDBJ databases">
        <title>Chromosome-scale genome assembly of Holotrichia oblita Faldermann.</title>
        <authorList>
            <person name="Rongchong L."/>
        </authorList>
    </citation>
    <scope>NUCLEOTIDE SEQUENCE</scope>
    <source>
        <strain evidence="1">81SQS9</strain>
    </source>
</reference>
<comment type="caution">
    <text evidence="1">The sequence shown here is derived from an EMBL/GenBank/DDBJ whole genome shotgun (WGS) entry which is preliminary data.</text>
</comment>
<evidence type="ECO:0000313" key="2">
    <source>
        <dbReference type="Proteomes" id="UP001056778"/>
    </source>
</evidence>
<protein>
    <submittedName>
        <fullName evidence="1">Dynein heavy chain family protein</fullName>
    </submittedName>
</protein>
<proteinExistence type="predicted"/>
<sequence>MGTRSITFIQDRLVEDVERRWTNDNIDTVALKHFPSANCEKALARPILYSNWLSKDYVPVDREQLREYVKARLKVFYEEELDVPLVLFDEVLDHVLRIDRIFRQPQGHLLLIGVSGAGKTTLSRFVAWMNGLSIFQIKVHNKYTADDFDEDLRSVLRRSGCKDEKIAFILDESNMLDSSFLEENEHTLS</sequence>
<evidence type="ECO:0000313" key="1">
    <source>
        <dbReference type="EMBL" id="KAI4467263.1"/>
    </source>
</evidence>
<gene>
    <name evidence="1" type="ORF">MML48_2g00011278</name>
</gene>
<accession>A0ACB9TKE1</accession>
<dbReference type="EMBL" id="CM043016">
    <property type="protein sequence ID" value="KAI4467263.1"/>
    <property type="molecule type" value="Genomic_DNA"/>
</dbReference>
<organism evidence="1 2">
    <name type="scientific">Holotrichia oblita</name>
    <name type="common">Chafer beetle</name>
    <dbReference type="NCBI Taxonomy" id="644536"/>
    <lineage>
        <taxon>Eukaryota</taxon>
        <taxon>Metazoa</taxon>
        <taxon>Ecdysozoa</taxon>
        <taxon>Arthropoda</taxon>
        <taxon>Hexapoda</taxon>
        <taxon>Insecta</taxon>
        <taxon>Pterygota</taxon>
        <taxon>Neoptera</taxon>
        <taxon>Endopterygota</taxon>
        <taxon>Coleoptera</taxon>
        <taxon>Polyphaga</taxon>
        <taxon>Scarabaeiformia</taxon>
        <taxon>Scarabaeidae</taxon>
        <taxon>Melolonthinae</taxon>
        <taxon>Holotrichia</taxon>
    </lineage>
</organism>